<dbReference type="RefSeq" id="WP_377918775.1">
    <property type="nucleotide sequence ID" value="NZ_JBHRZT010000073.1"/>
</dbReference>
<dbReference type="InterPro" id="IPR036388">
    <property type="entry name" value="WH-like_DNA-bd_sf"/>
</dbReference>
<evidence type="ECO:0000313" key="6">
    <source>
        <dbReference type="Proteomes" id="UP001595752"/>
    </source>
</evidence>
<evidence type="ECO:0000256" key="1">
    <source>
        <dbReference type="ARBA" id="ARBA00023015"/>
    </source>
</evidence>
<dbReference type="PANTHER" id="PTHR42756:SF1">
    <property type="entry name" value="TRANSCRIPTIONAL REPRESSOR OF EMRAB OPERON"/>
    <property type="match status" value="1"/>
</dbReference>
<dbReference type="EMBL" id="JBHRZT010000073">
    <property type="protein sequence ID" value="MFC3886349.1"/>
    <property type="molecule type" value="Genomic_DNA"/>
</dbReference>
<dbReference type="PROSITE" id="PS50995">
    <property type="entry name" value="HTH_MARR_2"/>
    <property type="match status" value="1"/>
</dbReference>
<keyword evidence="6" id="KW-1185">Reference proteome</keyword>
<gene>
    <name evidence="5" type="ORF">ACFOU2_23820</name>
</gene>
<evidence type="ECO:0000313" key="5">
    <source>
        <dbReference type="EMBL" id="MFC3886349.1"/>
    </source>
</evidence>
<dbReference type="Gene3D" id="1.10.10.10">
    <property type="entry name" value="Winged helix-like DNA-binding domain superfamily/Winged helix DNA-binding domain"/>
    <property type="match status" value="1"/>
</dbReference>
<evidence type="ECO:0000256" key="2">
    <source>
        <dbReference type="ARBA" id="ARBA00023125"/>
    </source>
</evidence>
<sequence>MNELNGELKKQLEIMHEVMEIFIKYNKKLIKESNEESPYKLTPTKYYMLKMIYNAGTCMVMDVARKLDLSSGATTIILKQLEEEDLIIRLRDKDDRRVVWLRLTDAGKAFIEKKLEKRDKFLLNILSKLSAEERSHFLGLLEKMAGEIKEEIEKSS</sequence>
<keyword evidence="1" id="KW-0805">Transcription regulation</keyword>
<keyword evidence="3" id="KW-0804">Transcription</keyword>
<dbReference type="InterPro" id="IPR000835">
    <property type="entry name" value="HTH_MarR-typ"/>
</dbReference>
<name>A0ABV8BB50_9BACI</name>
<comment type="caution">
    <text evidence="5">The sequence shown here is derived from an EMBL/GenBank/DDBJ whole genome shotgun (WGS) entry which is preliminary data.</text>
</comment>
<dbReference type="PRINTS" id="PR00598">
    <property type="entry name" value="HTHMARR"/>
</dbReference>
<accession>A0ABV8BB50</accession>
<reference evidence="6" key="1">
    <citation type="journal article" date="2019" name="Int. J. Syst. Evol. Microbiol.">
        <title>The Global Catalogue of Microorganisms (GCM) 10K type strain sequencing project: providing services to taxonomists for standard genome sequencing and annotation.</title>
        <authorList>
            <consortium name="The Broad Institute Genomics Platform"/>
            <consortium name="The Broad Institute Genome Sequencing Center for Infectious Disease"/>
            <person name="Wu L."/>
            <person name="Ma J."/>
        </authorList>
    </citation>
    <scope>NUCLEOTIDE SEQUENCE [LARGE SCALE GENOMIC DNA]</scope>
    <source>
        <strain evidence="6">CCUG 61889</strain>
    </source>
</reference>
<keyword evidence="2" id="KW-0238">DNA-binding</keyword>
<dbReference type="InterPro" id="IPR036390">
    <property type="entry name" value="WH_DNA-bd_sf"/>
</dbReference>
<proteinExistence type="predicted"/>
<dbReference type="Pfam" id="PF01047">
    <property type="entry name" value="MarR"/>
    <property type="match status" value="1"/>
</dbReference>
<evidence type="ECO:0000259" key="4">
    <source>
        <dbReference type="PROSITE" id="PS50995"/>
    </source>
</evidence>
<dbReference type="SMART" id="SM00347">
    <property type="entry name" value="HTH_MARR"/>
    <property type="match status" value="1"/>
</dbReference>
<organism evidence="5 6">
    <name type="scientific">Bacillus songklensis</name>
    <dbReference type="NCBI Taxonomy" id="1069116"/>
    <lineage>
        <taxon>Bacteria</taxon>
        <taxon>Bacillati</taxon>
        <taxon>Bacillota</taxon>
        <taxon>Bacilli</taxon>
        <taxon>Bacillales</taxon>
        <taxon>Bacillaceae</taxon>
        <taxon>Bacillus</taxon>
    </lineage>
</organism>
<dbReference type="PANTHER" id="PTHR42756">
    <property type="entry name" value="TRANSCRIPTIONAL REGULATOR, MARR"/>
    <property type="match status" value="1"/>
</dbReference>
<evidence type="ECO:0000256" key="3">
    <source>
        <dbReference type="ARBA" id="ARBA00023163"/>
    </source>
</evidence>
<dbReference type="SUPFAM" id="SSF46785">
    <property type="entry name" value="Winged helix' DNA-binding domain"/>
    <property type="match status" value="1"/>
</dbReference>
<protein>
    <submittedName>
        <fullName evidence="5">MarR family winged helix-turn-helix transcriptional regulator</fullName>
    </submittedName>
</protein>
<feature type="domain" description="HTH marR-type" evidence="4">
    <location>
        <begin position="11"/>
        <end position="146"/>
    </location>
</feature>
<dbReference type="Proteomes" id="UP001595752">
    <property type="component" value="Unassembled WGS sequence"/>
</dbReference>